<dbReference type="GO" id="GO:0003700">
    <property type="term" value="F:DNA-binding transcription factor activity"/>
    <property type="evidence" value="ECO:0007669"/>
    <property type="project" value="InterPro"/>
</dbReference>
<feature type="domain" description="HTH lysR-type" evidence="5">
    <location>
        <begin position="2"/>
        <end position="59"/>
    </location>
</feature>
<dbReference type="InterPro" id="IPR036388">
    <property type="entry name" value="WH-like_DNA-bd_sf"/>
</dbReference>
<protein>
    <submittedName>
        <fullName evidence="6">LysR family transcriptional regulator</fullName>
    </submittedName>
</protein>
<dbReference type="InterPro" id="IPR000847">
    <property type="entry name" value="LysR_HTH_N"/>
</dbReference>
<dbReference type="RefSeq" id="WP_203905292.1">
    <property type="nucleotide sequence ID" value="NZ_BOPF01000057.1"/>
</dbReference>
<sequence length="303" mass="32386">MIELGRLRALCAVAGHGTVTAAAAALRCTPSAVSQHLAKLERETRSTLVMREGRGIRLTEAGRVLVEHGTRVLSAVEAAEAALAAHHGSVSGRVTVASFPTACRGLMPFTLKKLATDHPELRPGLLEADRDLMVEALRRGTVDVAVLDEWPEIPVALPDEIAHRELGHDTADLVVPAGHRLASGPFRLAELADERWIGAIPGSVCHEWLLRAVPGVSPDYLVAEFETQLTLVAAGLGVAFVPRLARTDLPDGVVVREVTPPARRRVLLAWRRASQPRPAVSATLSALISSWNDLSARAVPQPA</sequence>
<evidence type="ECO:0000256" key="4">
    <source>
        <dbReference type="ARBA" id="ARBA00023163"/>
    </source>
</evidence>
<dbReference type="SUPFAM" id="SSF46785">
    <property type="entry name" value="Winged helix' DNA-binding domain"/>
    <property type="match status" value="1"/>
</dbReference>
<dbReference type="Proteomes" id="UP000619260">
    <property type="component" value="Unassembled WGS sequence"/>
</dbReference>
<evidence type="ECO:0000256" key="3">
    <source>
        <dbReference type="ARBA" id="ARBA00023125"/>
    </source>
</evidence>
<dbReference type="EMBL" id="BOPF01000057">
    <property type="protein sequence ID" value="GIJ51895.1"/>
    <property type="molecule type" value="Genomic_DNA"/>
</dbReference>
<dbReference type="Pfam" id="PF03466">
    <property type="entry name" value="LysR_substrate"/>
    <property type="match status" value="1"/>
</dbReference>
<keyword evidence="7" id="KW-1185">Reference proteome</keyword>
<evidence type="ECO:0000313" key="6">
    <source>
        <dbReference type="EMBL" id="GIJ51895.1"/>
    </source>
</evidence>
<dbReference type="PANTHER" id="PTHR30346:SF29">
    <property type="entry name" value="LYSR SUBSTRATE-BINDING"/>
    <property type="match status" value="1"/>
</dbReference>
<reference evidence="6" key="1">
    <citation type="submission" date="2021-01" db="EMBL/GenBank/DDBJ databases">
        <title>Whole genome shotgun sequence of Virgisporangium aliadipatigenens NBRC 105644.</title>
        <authorList>
            <person name="Komaki H."/>
            <person name="Tamura T."/>
        </authorList>
    </citation>
    <scope>NUCLEOTIDE SEQUENCE</scope>
    <source>
        <strain evidence="6">NBRC 105644</strain>
    </source>
</reference>
<keyword evidence="3" id="KW-0238">DNA-binding</keyword>
<evidence type="ECO:0000256" key="1">
    <source>
        <dbReference type="ARBA" id="ARBA00009437"/>
    </source>
</evidence>
<dbReference type="CDD" id="cd08423">
    <property type="entry name" value="PBP2_LTTR_like_6"/>
    <property type="match status" value="1"/>
</dbReference>
<evidence type="ECO:0000259" key="5">
    <source>
        <dbReference type="PROSITE" id="PS50931"/>
    </source>
</evidence>
<gene>
    <name evidence="6" type="ORF">Val02_87810</name>
</gene>
<organism evidence="6 7">
    <name type="scientific">Virgisporangium aliadipatigenens</name>
    <dbReference type="NCBI Taxonomy" id="741659"/>
    <lineage>
        <taxon>Bacteria</taxon>
        <taxon>Bacillati</taxon>
        <taxon>Actinomycetota</taxon>
        <taxon>Actinomycetes</taxon>
        <taxon>Micromonosporales</taxon>
        <taxon>Micromonosporaceae</taxon>
        <taxon>Virgisporangium</taxon>
    </lineage>
</organism>
<dbReference type="PROSITE" id="PS50931">
    <property type="entry name" value="HTH_LYSR"/>
    <property type="match status" value="1"/>
</dbReference>
<dbReference type="Gene3D" id="1.10.10.10">
    <property type="entry name" value="Winged helix-like DNA-binding domain superfamily/Winged helix DNA-binding domain"/>
    <property type="match status" value="1"/>
</dbReference>
<dbReference type="InterPro" id="IPR036390">
    <property type="entry name" value="WH_DNA-bd_sf"/>
</dbReference>
<dbReference type="GO" id="GO:0003677">
    <property type="term" value="F:DNA binding"/>
    <property type="evidence" value="ECO:0007669"/>
    <property type="project" value="UniProtKB-KW"/>
</dbReference>
<dbReference type="Gene3D" id="3.40.190.10">
    <property type="entry name" value="Periplasmic binding protein-like II"/>
    <property type="match status" value="2"/>
</dbReference>
<dbReference type="SUPFAM" id="SSF53850">
    <property type="entry name" value="Periplasmic binding protein-like II"/>
    <property type="match status" value="1"/>
</dbReference>
<keyword evidence="2" id="KW-0805">Transcription regulation</keyword>
<proteinExistence type="inferred from homology"/>
<keyword evidence="4" id="KW-0804">Transcription</keyword>
<dbReference type="InterPro" id="IPR005119">
    <property type="entry name" value="LysR_subst-bd"/>
</dbReference>
<accession>A0A8J4DV16</accession>
<dbReference type="AlphaFoldDB" id="A0A8J4DV16"/>
<dbReference type="GO" id="GO:0032993">
    <property type="term" value="C:protein-DNA complex"/>
    <property type="evidence" value="ECO:0007669"/>
    <property type="project" value="TreeGrafter"/>
</dbReference>
<evidence type="ECO:0000256" key="2">
    <source>
        <dbReference type="ARBA" id="ARBA00023015"/>
    </source>
</evidence>
<dbReference type="PANTHER" id="PTHR30346">
    <property type="entry name" value="TRANSCRIPTIONAL DUAL REGULATOR HCAR-RELATED"/>
    <property type="match status" value="1"/>
</dbReference>
<comment type="similarity">
    <text evidence="1">Belongs to the LysR transcriptional regulatory family.</text>
</comment>
<dbReference type="Pfam" id="PF00126">
    <property type="entry name" value="HTH_1"/>
    <property type="match status" value="1"/>
</dbReference>
<name>A0A8J4DV16_9ACTN</name>
<evidence type="ECO:0000313" key="7">
    <source>
        <dbReference type="Proteomes" id="UP000619260"/>
    </source>
</evidence>
<comment type="caution">
    <text evidence="6">The sequence shown here is derived from an EMBL/GenBank/DDBJ whole genome shotgun (WGS) entry which is preliminary data.</text>
</comment>